<comment type="catalytic activity">
    <reaction evidence="8 9">
        <text>N-acetyl-L-glutamate + ATP = N-acetyl-L-glutamyl 5-phosphate + ADP</text>
        <dbReference type="Rhea" id="RHEA:14629"/>
        <dbReference type="ChEBI" id="CHEBI:30616"/>
        <dbReference type="ChEBI" id="CHEBI:44337"/>
        <dbReference type="ChEBI" id="CHEBI:57936"/>
        <dbReference type="ChEBI" id="CHEBI:456216"/>
        <dbReference type="EC" id="2.7.2.8"/>
    </reaction>
</comment>
<reference evidence="11 12" key="1">
    <citation type="journal article" date="2018" name="Elife">
        <title>Discovery and characterization of a prevalent human gut bacterial enzyme sufficient for the inactivation of a family of plant toxins.</title>
        <authorList>
            <person name="Koppel N."/>
            <person name="Bisanz J.E."/>
            <person name="Pandelia M.E."/>
            <person name="Turnbaugh P.J."/>
            <person name="Balskus E.P."/>
        </authorList>
    </citation>
    <scope>NUCLEOTIDE SEQUENCE [LARGE SCALE GENOMIC DNA]</scope>
    <source>
        <strain evidence="12">anaerobia AP69FAA</strain>
    </source>
</reference>
<evidence type="ECO:0000256" key="7">
    <source>
        <dbReference type="ARBA" id="ARBA00022840"/>
    </source>
</evidence>
<keyword evidence="4 9" id="KW-0808">Transferase</keyword>
<dbReference type="STRING" id="1034345.GCA_000236865_01870"/>
<dbReference type="UniPathway" id="UPA00068">
    <property type="reaction ID" value="UER00107"/>
</dbReference>
<gene>
    <name evidence="9 11" type="primary">argB</name>
    <name evidence="11" type="ORF">C1880_08415</name>
</gene>
<keyword evidence="3 9" id="KW-0028">Amino-acid biosynthesis</keyword>
<keyword evidence="2 9" id="KW-0055">Arginine biosynthesis</keyword>
<evidence type="ECO:0000256" key="4">
    <source>
        <dbReference type="ARBA" id="ARBA00022679"/>
    </source>
</evidence>
<dbReference type="EMBL" id="PPTP01000008">
    <property type="protein sequence ID" value="RDB54576.1"/>
    <property type="molecule type" value="Genomic_DNA"/>
</dbReference>
<dbReference type="InterPro" id="IPR001057">
    <property type="entry name" value="Glu/AcGlu_kinase"/>
</dbReference>
<dbReference type="GO" id="GO:0005737">
    <property type="term" value="C:cytoplasm"/>
    <property type="evidence" value="ECO:0007669"/>
    <property type="project" value="UniProtKB-SubCell"/>
</dbReference>
<dbReference type="GO" id="GO:0005524">
    <property type="term" value="F:ATP binding"/>
    <property type="evidence" value="ECO:0007669"/>
    <property type="project" value="UniProtKB-UniRule"/>
</dbReference>
<feature type="domain" description="Aspartate/glutamate/uridylate kinase" evidence="10">
    <location>
        <begin position="33"/>
        <end position="269"/>
    </location>
</feature>
<dbReference type="FunFam" id="3.40.1160.10:FF:000004">
    <property type="entry name" value="Acetylglutamate kinase"/>
    <property type="match status" value="1"/>
</dbReference>
<dbReference type="InterPro" id="IPR041727">
    <property type="entry name" value="NAGK-C"/>
</dbReference>
<evidence type="ECO:0000256" key="5">
    <source>
        <dbReference type="ARBA" id="ARBA00022741"/>
    </source>
</evidence>
<dbReference type="OrthoDB" id="9803155at2"/>
<feature type="binding site" evidence="9">
    <location>
        <begin position="73"/>
        <end position="74"/>
    </location>
    <ligand>
        <name>substrate</name>
    </ligand>
</feature>
<feature type="binding site" evidence="9">
    <location>
        <position position="95"/>
    </location>
    <ligand>
        <name>substrate</name>
    </ligand>
</feature>
<dbReference type="SUPFAM" id="SSF53633">
    <property type="entry name" value="Carbamate kinase-like"/>
    <property type="match status" value="1"/>
</dbReference>
<dbReference type="InterPro" id="IPR004662">
    <property type="entry name" value="AcgluKinase_fam"/>
</dbReference>
<evidence type="ECO:0000256" key="8">
    <source>
        <dbReference type="ARBA" id="ARBA00048141"/>
    </source>
</evidence>
<dbReference type="InterPro" id="IPR036393">
    <property type="entry name" value="AceGlu_kinase-like_sf"/>
</dbReference>
<comment type="function">
    <text evidence="9">Catalyzes the ATP-dependent phosphorylation of N-acetyl-L-glutamate.</text>
</comment>
<dbReference type="PIRSF" id="PIRSF000728">
    <property type="entry name" value="NAGK"/>
    <property type="match status" value="1"/>
</dbReference>
<feature type="site" description="Transition state stabilizer" evidence="9">
    <location>
        <position position="250"/>
    </location>
</feature>
<proteinExistence type="inferred from homology"/>
<evidence type="ECO:0000256" key="1">
    <source>
        <dbReference type="ARBA" id="ARBA00004828"/>
    </source>
</evidence>
<sequence>MKYAKDTRPEGASTEAAKILVEALPWIKNITGKTVVIKYGGSAMVDEKLRADVMSDIVLLKIVGVNPVIVHGGGKAITRAMDLMEIPVEFKDGQRVTTPEAMNLVRTVLMGEVNQELVEALNHHGNFAVGVSGADGGVIVAEQASPDLGRVGRITRINRPLLDDLVASDYIPVIASVAIGEDGGFYNVNADMVAGHIAAAIGAHKAVFLTDVDGLYENFEDKSSLISNLTVFEARYMVENNVVSTGMIPKLKSCIHALENGVQRAHIINGTTPHSLLLEMLTSTGVGTTMHSTEEAYRFDSHPLGKFASKLLENREEVEAAQKASIQSSSVH</sequence>
<dbReference type="NCBIfam" id="TIGR00761">
    <property type="entry name" value="argB"/>
    <property type="match status" value="1"/>
</dbReference>
<dbReference type="InterPro" id="IPR001048">
    <property type="entry name" value="Asp/Glu/Uridylate_kinase"/>
</dbReference>
<dbReference type="GO" id="GO:0042450">
    <property type="term" value="P:L-arginine biosynthetic process via ornithine"/>
    <property type="evidence" value="ECO:0007669"/>
    <property type="project" value="UniProtKB-UniRule"/>
</dbReference>
<evidence type="ECO:0000256" key="2">
    <source>
        <dbReference type="ARBA" id="ARBA00022571"/>
    </source>
</evidence>
<dbReference type="EC" id="2.7.2.8" evidence="9"/>
<evidence type="ECO:0000259" key="10">
    <source>
        <dbReference type="Pfam" id="PF00696"/>
    </source>
</evidence>
<evidence type="ECO:0000256" key="6">
    <source>
        <dbReference type="ARBA" id="ARBA00022777"/>
    </source>
</evidence>
<dbReference type="HAMAP" id="MF_00082">
    <property type="entry name" value="ArgB"/>
    <property type="match status" value="1"/>
</dbReference>
<keyword evidence="5 9" id="KW-0547">Nucleotide-binding</keyword>
<evidence type="ECO:0000256" key="3">
    <source>
        <dbReference type="ARBA" id="ARBA00022605"/>
    </source>
</evidence>
<feature type="binding site" evidence="9">
    <location>
        <position position="187"/>
    </location>
    <ligand>
        <name>substrate</name>
    </ligand>
</feature>
<dbReference type="Gene3D" id="3.40.1160.10">
    <property type="entry name" value="Acetylglutamate kinase-like"/>
    <property type="match status" value="1"/>
</dbReference>
<dbReference type="PRINTS" id="PR00474">
    <property type="entry name" value="GLU5KINASE"/>
</dbReference>
<evidence type="ECO:0000313" key="11">
    <source>
        <dbReference type="EMBL" id="RDB54576.1"/>
    </source>
</evidence>
<accession>A0A369L8R5</accession>
<protein>
    <recommendedName>
        <fullName evidence="9">Acetylglutamate kinase</fullName>
        <ecNumber evidence="9">2.7.2.8</ecNumber>
    </recommendedName>
    <alternativeName>
        <fullName evidence="9">N-acetyl-L-glutamate 5-phosphotransferase</fullName>
    </alternativeName>
    <alternativeName>
        <fullName evidence="9">NAG kinase</fullName>
        <shortName evidence="9">NAGK</shortName>
    </alternativeName>
</protein>
<evidence type="ECO:0000313" key="12">
    <source>
        <dbReference type="Proteomes" id="UP000253792"/>
    </source>
</evidence>
<dbReference type="PANTHER" id="PTHR23342:SF0">
    <property type="entry name" value="N-ACETYLGLUTAMATE SYNTHASE, MITOCHONDRIAL"/>
    <property type="match status" value="1"/>
</dbReference>
<name>A0A369L8R5_9ACTN</name>
<keyword evidence="6 9" id="KW-0418">Kinase</keyword>
<keyword evidence="12" id="KW-1185">Reference proteome</keyword>
<dbReference type="RefSeq" id="WP_114621103.1">
    <property type="nucleotide sequence ID" value="NZ_CAJKON010000021.1"/>
</dbReference>
<dbReference type="Pfam" id="PF00696">
    <property type="entry name" value="AA_kinase"/>
    <property type="match status" value="1"/>
</dbReference>
<evidence type="ECO:0000256" key="9">
    <source>
        <dbReference type="HAMAP-Rule" id="MF_00082"/>
    </source>
</evidence>
<dbReference type="InterPro" id="IPR037528">
    <property type="entry name" value="ArgB"/>
</dbReference>
<comment type="caution">
    <text evidence="11">The sequence shown here is derived from an EMBL/GenBank/DDBJ whole genome shotgun (WGS) entry which is preliminary data.</text>
</comment>
<dbReference type="GO" id="GO:0003991">
    <property type="term" value="F:acetylglutamate kinase activity"/>
    <property type="evidence" value="ECO:0007669"/>
    <property type="project" value="UniProtKB-UniRule"/>
</dbReference>
<comment type="pathway">
    <text evidence="1 9">Amino-acid biosynthesis; L-arginine biosynthesis; N(2)-acetyl-L-ornithine from L-glutamate: step 2/4.</text>
</comment>
<comment type="similarity">
    <text evidence="9">Belongs to the acetylglutamate kinase family. ArgB subfamily.</text>
</comment>
<organism evidence="11 12">
    <name type="scientific">Senegalimassilia anaerobia</name>
    <dbReference type="NCBI Taxonomy" id="1473216"/>
    <lineage>
        <taxon>Bacteria</taxon>
        <taxon>Bacillati</taxon>
        <taxon>Actinomycetota</taxon>
        <taxon>Coriobacteriia</taxon>
        <taxon>Coriobacteriales</taxon>
        <taxon>Coriobacteriaceae</taxon>
        <taxon>Senegalimassilia</taxon>
    </lineage>
</organism>
<comment type="subcellular location">
    <subcellularLocation>
        <location evidence="9">Cytoplasm</location>
    </subcellularLocation>
</comment>
<dbReference type="PANTHER" id="PTHR23342">
    <property type="entry name" value="N-ACETYLGLUTAMATE SYNTHASE"/>
    <property type="match status" value="1"/>
</dbReference>
<keyword evidence="7 9" id="KW-0067">ATP-binding</keyword>
<keyword evidence="9" id="KW-0963">Cytoplasm</keyword>
<dbReference type="AlphaFoldDB" id="A0A369L8R5"/>
<feature type="site" description="Transition state stabilizer" evidence="9">
    <location>
        <position position="38"/>
    </location>
</feature>
<dbReference type="CDD" id="cd04250">
    <property type="entry name" value="AAK_NAGK-C"/>
    <property type="match status" value="1"/>
</dbReference>
<dbReference type="Proteomes" id="UP000253792">
    <property type="component" value="Unassembled WGS sequence"/>
</dbReference>